<dbReference type="AlphaFoldDB" id="A0A9Q3DUR8"/>
<sequence>MGMLYIPHRLTPEAEITAITVFRKKPFPTSNNGDIPVSVQQLVYGSKATGVGTSSKFLKRHNELSSSNKEAHGPRRYRGFSDGLDTHFLQRTSPTDKILVEKPKYFVKRPEEEAGPS</sequence>
<comment type="caution">
    <text evidence="2">The sequence shown here is derived from an EMBL/GenBank/DDBJ whole genome shotgun (WGS) entry which is preliminary data.</text>
</comment>
<dbReference type="Proteomes" id="UP000765509">
    <property type="component" value="Unassembled WGS sequence"/>
</dbReference>
<accession>A0A9Q3DUR8</accession>
<gene>
    <name evidence="2" type="ORF">O181_049404</name>
</gene>
<evidence type="ECO:0000256" key="1">
    <source>
        <dbReference type="SAM" id="MobiDB-lite"/>
    </source>
</evidence>
<keyword evidence="3" id="KW-1185">Reference proteome</keyword>
<feature type="region of interest" description="Disordered" evidence="1">
    <location>
        <begin position="61"/>
        <end position="85"/>
    </location>
</feature>
<proteinExistence type="predicted"/>
<evidence type="ECO:0000313" key="3">
    <source>
        <dbReference type="Proteomes" id="UP000765509"/>
    </source>
</evidence>
<reference evidence="2" key="1">
    <citation type="submission" date="2021-03" db="EMBL/GenBank/DDBJ databases">
        <title>Draft genome sequence of rust myrtle Austropuccinia psidii MF-1, a brazilian biotype.</title>
        <authorList>
            <person name="Quecine M.C."/>
            <person name="Pachon D.M.R."/>
            <person name="Bonatelli M.L."/>
            <person name="Correr F.H."/>
            <person name="Franceschini L.M."/>
            <person name="Leite T.F."/>
            <person name="Margarido G.R.A."/>
            <person name="Almeida C.A."/>
            <person name="Ferrarezi J.A."/>
            <person name="Labate C.A."/>
        </authorList>
    </citation>
    <scope>NUCLEOTIDE SEQUENCE</scope>
    <source>
        <strain evidence="2">MF-1</strain>
    </source>
</reference>
<protein>
    <submittedName>
        <fullName evidence="2">Uncharacterized protein</fullName>
    </submittedName>
</protein>
<evidence type="ECO:0000313" key="2">
    <source>
        <dbReference type="EMBL" id="MBW0509689.1"/>
    </source>
</evidence>
<organism evidence="2 3">
    <name type="scientific">Austropuccinia psidii MF-1</name>
    <dbReference type="NCBI Taxonomy" id="1389203"/>
    <lineage>
        <taxon>Eukaryota</taxon>
        <taxon>Fungi</taxon>
        <taxon>Dikarya</taxon>
        <taxon>Basidiomycota</taxon>
        <taxon>Pucciniomycotina</taxon>
        <taxon>Pucciniomycetes</taxon>
        <taxon>Pucciniales</taxon>
        <taxon>Sphaerophragmiaceae</taxon>
        <taxon>Austropuccinia</taxon>
    </lineage>
</organism>
<dbReference type="EMBL" id="AVOT02021088">
    <property type="protein sequence ID" value="MBW0509689.1"/>
    <property type="molecule type" value="Genomic_DNA"/>
</dbReference>
<name>A0A9Q3DUR8_9BASI</name>